<evidence type="ECO:0000313" key="1">
    <source>
        <dbReference type="EMBL" id="SVC60873.1"/>
    </source>
</evidence>
<organism evidence="1">
    <name type="scientific">marine metagenome</name>
    <dbReference type="NCBI Taxonomy" id="408172"/>
    <lineage>
        <taxon>unclassified sequences</taxon>
        <taxon>metagenomes</taxon>
        <taxon>ecological metagenomes</taxon>
    </lineage>
</organism>
<proteinExistence type="predicted"/>
<sequence>VSNNELNTTKSIVRKIISLSKWFLNYIAKLLNYNSAEEFLKHVEMIENGINEFNACISYEDYFSGSKYDNWFNNYKPYHQHVLNWFGRVRKIPGLEKIALTFDSYMKNGKAIREDYNTKYVDKMLDVHKEYFNRFGKNGLTQEQRIAVI</sequence>
<reference evidence="1" key="1">
    <citation type="submission" date="2018-05" db="EMBL/GenBank/DDBJ databases">
        <authorList>
            <person name="Lanie J.A."/>
            <person name="Ng W.-L."/>
            <person name="Kazmierczak K.M."/>
            <person name="Andrzejewski T.M."/>
            <person name="Davidsen T.M."/>
            <person name="Wayne K.J."/>
            <person name="Tettelin H."/>
            <person name="Glass J.I."/>
            <person name="Rusch D."/>
            <person name="Podicherti R."/>
            <person name="Tsui H.-C.T."/>
            <person name="Winkler M.E."/>
        </authorList>
    </citation>
    <scope>NUCLEOTIDE SEQUENCE</scope>
</reference>
<protein>
    <submittedName>
        <fullName evidence="1">Uncharacterized protein</fullName>
    </submittedName>
</protein>
<dbReference type="EMBL" id="UINC01100656">
    <property type="protein sequence ID" value="SVC60873.1"/>
    <property type="molecule type" value="Genomic_DNA"/>
</dbReference>
<name>A0A382NI21_9ZZZZ</name>
<feature type="non-terminal residue" evidence="1">
    <location>
        <position position="149"/>
    </location>
</feature>
<gene>
    <name evidence="1" type="ORF">METZ01_LOCUS313727</name>
</gene>
<accession>A0A382NI21</accession>
<feature type="non-terminal residue" evidence="1">
    <location>
        <position position="1"/>
    </location>
</feature>
<dbReference type="AlphaFoldDB" id="A0A382NI21"/>